<dbReference type="InterPro" id="IPR000210">
    <property type="entry name" value="BTB/POZ_dom"/>
</dbReference>
<dbReference type="PANTHER" id="PTHR45632">
    <property type="entry name" value="LD33804P"/>
    <property type="match status" value="1"/>
</dbReference>
<dbReference type="Proteomes" id="UP000282613">
    <property type="component" value="Unassembled WGS sequence"/>
</dbReference>
<feature type="compositionally biased region" description="Basic and acidic residues" evidence="3">
    <location>
        <begin position="888"/>
        <end position="898"/>
    </location>
</feature>
<dbReference type="Pfam" id="PF24681">
    <property type="entry name" value="Kelch_KLHDC2_KLHL20_DRC7"/>
    <property type="match status" value="1"/>
</dbReference>
<accession>A0A0R3WAA4</accession>
<keyword evidence="2" id="KW-0677">Repeat</keyword>
<feature type="domain" description="BTB" evidence="4">
    <location>
        <begin position="38"/>
        <end position="118"/>
    </location>
</feature>
<organism evidence="7">
    <name type="scientific">Taenia asiatica</name>
    <name type="common">Asian tapeworm</name>
    <dbReference type="NCBI Taxonomy" id="60517"/>
    <lineage>
        <taxon>Eukaryota</taxon>
        <taxon>Metazoa</taxon>
        <taxon>Spiralia</taxon>
        <taxon>Lophotrochozoa</taxon>
        <taxon>Platyhelminthes</taxon>
        <taxon>Cestoda</taxon>
        <taxon>Eucestoda</taxon>
        <taxon>Cyclophyllidea</taxon>
        <taxon>Taeniidae</taxon>
        <taxon>Taenia</taxon>
    </lineage>
</organism>
<dbReference type="InterPro" id="IPR006652">
    <property type="entry name" value="Kelch_1"/>
</dbReference>
<reference evidence="7" key="1">
    <citation type="submission" date="2017-02" db="UniProtKB">
        <authorList>
            <consortium name="WormBaseParasite"/>
        </authorList>
    </citation>
    <scope>IDENTIFICATION</scope>
</reference>
<dbReference type="InterPro" id="IPR015915">
    <property type="entry name" value="Kelch-typ_b-propeller"/>
</dbReference>
<dbReference type="SMART" id="SM00875">
    <property type="entry name" value="BACK"/>
    <property type="match status" value="1"/>
</dbReference>
<dbReference type="Pfam" id="PF01344">
    <property type="entry name" value="Kelch_1"/>
    <property type="match status" value="2"/>
</dbReference>
<protein>
    <submittedName>
        <fullName evidence="7">BTB domain-containing protein</fullName>
    </submittedName>
</protein>
<name>A0A0R3WAA4_TAEAS</name>
<feature type="compositionally biased region" description="Acidic residues" evidence="3">
    <location>
        <begin position="726"/>
        <end position="743"/>
    </location>
</feature>
<dbReference type="WBParaSite" id="TASK_0000746401-mRNA-1">
    <property type="protein sequence ID" value="TASK_0000746401-mRNA-1"/>
    <property type="gene ID" value="TASK_0000746401"/>
</dbReference>
<feature type="compositionally biased region" description="Low complexity" evidence="3">
    <location>
        <begin position="940"/>
        <end position="962"/>
    </location>
</feature>
<evidence type="ECO:0000256" key="1">
    <source>
        <dbReference type="ARBA" id="ARBA00022441"/>
    </source>
</evidence>
<dbReference type="Pfam" id="PF07707">
    <property type="entry name" value="BACK"/>
    <property type="match status" value="1"/>
</dbReference>
<feature type="compositionally biased region" description="Acidic residues" evidence="3">
    <location>
        <begin position="821"/>
        <end position="838"/>
    </location>
</feature>
<dbReference type="InterPro" id="IPR011333">
    <property type="entry name" value="SKP1/BTB/POZ_sf"/>
</dbReference>
<feature type="region of interest" description="Disordered" evidence="3">
    <location>
        <begin position="873"/>
        <end position="1033"/>
    </location>
</feature>
<gene>
    <name evidence="5" type="ORF">TASK_LOCUS7465</name>
</gene>
<dbReference type="AlphaFoldDB" id="A0A0R3WAA4"/>
<dbReference type="PANTHER" id="PTHR45632:SF3">
    <property type="entry name" value="KELCH-LIKE PROTEIN 32"/>
    <property type="match status" value="1"/>
</dbReference>
<dbReference type="STRING" id="60517.A0A0R3WAA4"/>
<dbReference type="SUPFAM" id="SSF54695">
    <property type="entry name" value="POZ domain"/>
    <property type="match status" value="1"/>
</dbReference>
<dbReference type="Pfam" id="PF00651">
    <property type="entry name" value="BTB"/>
    <property type="match status" value="1"/>
</dbReference>
<dbReference type="Gene3D" id="2.120.10.80">
    <property type="entry name" value="Kelch-type beta propeller"/>
    <property type="match status" value="1"/>
</dbReference>
<evidence type="ECO:0000313" key="7">
    <source>
        <dbReference type="WBParaSite" id="TASK_0000746401-mRNA-1"/>
    </source>
</evidence>
<evidence type="ECO:0000259" key="4">
    <source>
        <dbReference type="PROSITE" id="PS50097"/>
    </source>
</evidence>
<dbReference type="FunFam" id="1.25.40.420:FF:000001">
    <property type="entry name" value="Kelch-like family member 12"/>
    <property type="match status" value="1"/>
</dbReference>
<dbReference type="OrthoDB" id="45365at2759"/>
<dbReference type="EMBL" id="UYRS01018623">
    <property type="protein sequence ID" value="VDK38420.1"/>
    <property type="molecule type" value="Genomic_DNA"/>
</dbReference>
<dbReference type="InterPro" id="IPR011705">
    <property type="entry name" value="BACK"/>
</dbReference>
<dbReference type="Gene3D" id="1.25.40.420">
    <property type="match status" value="1"/>
</dbReference>
<dbReference type="SUPFAM" id="SSF117281">
    <property type="entry name" value="Kelch motif"/>
    <property type="match status" value="2"/>
</dbReference>
<evidence type="ECO:0000256" key="2">
    <source>
        <dbReference type="ARBA" id="ARBA00022737"/>
    </source>
</evidence>
<feature type="compositionally biased region" description="Low complexity" evidence="3">
    <location>
        <begin position="991"/>
        <end position="1021"/>
    </location>
</feature>
<dbReference type="Gene3D" id="3.30.710.10">
    <property type="entry name" value="Potassium Channel Kv1.1, Chain A"/>
    <property type="match status" value="1"/>
</dbReference>
<feature type="region of interest" description="Disordered" evidence="3">
    <location>
        <begin position="725"/>
        <end position="746"/>
    </location>
</feature>
<evidence type="ECO:0000313" key="6">
    <source>
        <dbReference type="Proteomes" id="UP000282613"/>
    </source>
</evidence>
<evidence type="ECO:0000256" key="3">
    <source>
        <dbReference type="SAM" id="MobiDB-lite"/>
    </source>
</evidence>
<sequence>MAETDACNQSLRENSDAEKYSLNAFAKMNIFRKRGQLCDVVVKVGARVFPAHRVVLAASSDYFGAMFSNGFVFELGTLHFFGKMAESAQLEIELKSVSADVMEALLDFVYTGQVRVSMENVQELLPAASLVQMEGVKTVCSAFLFGQVEASNVLGIRRFAELHSCTDLEIFAKNYAAHNFETVVEFEEFLLMNADELVELLSREDLHIDSEETVYNAVIRWVYYDEPNRSVHLPNLLNYVRLAIMSVRFLTDVVDNERLIRQSLECRDLVDEAKRFHLRPDLRSQMRQRRFHQRDGGDEYLVVIGGFGSYQSPSDSVEMFNPRTREWSELPNLPISYRYVAACSLGTCVYVIGGFDGGERLNTVGLLDVAQREDGWRWLAPMHYKRGLSAACTHKGLIYVCGGFDGQTRLRALEVYHPKIDEWRVLEEMTTAREGAGLVVADDTLFCLGGYDGFQLLNSMEAFDLRRGTWSQCKPMYMRRSGAGCAVIVDTLYVCGGYGGPEGRGPLHLDTVEAYNTRLTQWTLVANMNVPRCYVGACQLAGRVYVAAGYNGNRLLNTVESFDPIDNTWTLYEESRMHNERCDTGMCVVRFLSCAEPPTGSGNSLTTSLSQPRTMSYTHRSRSVAASGNGDGSVQTQVVQIVTPLFQGHTTRSALSTPLPPPSPPQLLHPAVGMSHQAHALPLRNLPESTGAPPIPGQRVMPIRDGIHEPTLTSVHMSNVARTEESFADDATDEGADVDEGDEPSERNVALSTDLLNDELESLADPSEVVSGMPTVGIGGDGTGTPDIDLAFQHPDGASAEEGGVGLMLLQQSPSEMDGERLEEEEEEEEEDESDEEAVSPSPPQPLTTPPGLGLILEGMDAHLQHRMAFLRGRESSGSQDSLLVEVNRSREALEESHVPSNTDGETDLQRLGRPPSPSAVPSSSTDSLFWIHRHQQRHSASSTSSSSSPQAPMAACSQSGDGSVGGEDSRSDGEGEEGDSEPMLRGNGGVATTAVGVGERSRTTVNASSSPVNPSTPTPNDSFSGGGGGGDT</sequence>
<keyword evidence="6" id="KW-1185">Reference proteome</keyword>
<keyword evidence="1" id="KW-0880">Kelch repeat</keyword>
<evidence type="ECO:0000313" key="5">
    <source>
        <dbReference type="EMBL" id="VDK38420.1"/>
    </source>
</evidence>
<dbReference type="SMART" id="SM00612">
    <property type="entry name" value="Kelch"/>
    <property type="match status" value="6"/>
</dbReference>
<dbReference type="SMART" id="SM00225">
    <property type="entry name" value="BTB"/>
    <property type="match status" value="1"/>
</dbReference>
<proteinExistence type="predicted"/>
<reference evidence="5 6" key="2">
    <citation type="submission" date="2018-11" db="EMBL/GenBank/DDBJ databases">
        <authorList>
            <consortium name="Pathogen Informatics"/>
        </authorList>
    </citation>
    <scope>NUCLEOTIDE SEQUENCE [LARGE SCALE GENOMIC DNA]</scope>
</reference>
<dbReference type="PROSITE" id="PS50097">
    <property type="entry name" value="BTB"/>
    <property type="match status" value="1"/>
</dbReference>
<feature type="region of interest" description="Disordered" evidence="3">
    <location>
        <begin position="813"/>
        <end position="855"/>
    </location>
</feature>